<feature type="region of interest" description="Disordered" evidence="1">
    <location>
        <begin position="20"/>
        <end position="69"/>
    </location>
</feature>
<dbReference type="EMBL" id="WIXE01007121">
    <property type="protein sequence ID" value="KAK5980695.1"/>
    <property type="molecule type" value="Genomic_DNA"/>
</dbReference>
<keyword evidence="3" id="KW-1185">Reference proteome</keyword>
<evidence type="ECO:0000313" key="2">
    <source>
        <dbReference type="EMBL" id="KAK5980695.1"/>
    </source>
</evidence>
<organism evidence="2 3">
    <name type="scientific">Trichostrongylus colubriformis</name>
    <name type="common">Black scour worm</name>
    <dbReference type="NCBI Taxonomy" id="6319"/>
    <lineage>
        <taxon>Eukaryota</taxon>
        <taxon>Metazoa</taxon>
        <taxon>Ecdysozoa</taxon>
        <taxon>Nematoda</taxon>
        <taxon>Chromadorea</taxon>
        <taxon>Rhabditida</taxon>
        <taxon>Rhabditina</taxon>
        <taxon>Rhabditomorpha</taxon>
        <taxon>Strongyloidea</taxon>
        <taxon>Trichostrongylidae</taxon>
        <taxon>Trichostrongylus</taxon>
    </lineage>
</organism>
<reference evidence="2 3" key="1">
    <citation type="submission" date="2019-10" db="EMBL/GenBank/DDBJ databases">
        <title>Assembly and Annotation for the nematode Trichostrongylus colubriformis.</title>
        <authorList>
            <person name="Martin J."/>
        </authorList>
    </citation>
    <scope>NUCLEOTIDE SEQUENCE [LARGE SCALE GENOMIC DNA]</scope>
    <source>
        <strain evidence="2">G859</strain>
        <tissue evidence="2">Whole worm</tissue>
    </source>
</reference>
<evidence type="ECO:0008006" key="4">
    <source>
        <dbReference type="Google" id="ProtNLM"/>
    </source>
</evidence>
<sequence length="210" mass="24514">MSASIKAELHQYGQQLATLKRHLKRKKTDTVERGSQSEVAETVERGSQSEVPETEETSSVRNDEECDQSVEEIDEELLDLLEELYESADKQEKESPTKAPERKGPNPKVQELKQRMQKILQTVGTRNLTRKFTQTIILRPEERYLRCGFCDAKGEHYSDSCPQFRTVEERRRMIRCKFCLDTMHSSRNCTRPMKRCKYCRLENHHTAICA</sequence>
<gene>
    <name evidence="2" type="ORF">GCK32_007999</name>
</gene>
<name>A0AAN8G099_TRICO</name>
<dbReference type="AlphaFoldDB" id="A0AAN8G099"/>
<accession>A0AAN8G099</accession>
<evidence type="ECO:0000313" key="3">
    <source>
        <dbReference type="Proteomes" id="UP001331761"/>
    </source>
</evidence>
<proteinExistence type="predicted"/>
<comment type="caution">
    <text evidence="2">The sequence shown here is derived from an EMBL/GenBank/DDBJ whole genome shotgun (WGS) entry which is preliminary data.</text>
</comment>
<feature type="region of interest" description="Disordered" evidence="1">
    <location>
        <begin position="88"/>
        <end position="109"/>
    </location>
</feature>
<dbReference type="Proteomes" id="UP001331761">
    <property type="component" value="Unassembled WGS sequence"/>
</dbReference>
<protein>
    <recommendedName>
        <fullName evidence="4">CCHC-type domain-containing protein</fullName>
    </recommendedName>
</protein>
<evidence type="ECO:0000256" key="1">
    <source>
        <dbReference type="SAM" id="MobiDB-lite"/>
    </source>
</evidence>